<evidence type="ECO:0008006" key="4">
    <source>
        <dbReference type="Google" id="ProtNLM"/>
    </source>
</evidence>
<name>A0AAR5QC21_DENPD</name>
<keyword evidence="1" id="KW-0472">Membrane</keyword>
<evidence type="ECO:0000313" key="3">
    <source>
        <dbReference type="Proteomes" id="UP000019118"/>
    </source>
</evidence>
<proteinExistence type="predicted"/>
<reference evidence="3" key="1">
    <citation type="journal article" date="2013" name="Genome Biol.">
        <title>Draft genome of the mountain pine beetle, Dendroctonus ponderosae Hopkins, a major forest pest.</title>
        <authorList>
            <person name="Keeling C.I."/>
            <person name="Yuen M.M."/>
            <person name="Liao N.Y."/>
            <person name="Docking T.R."/>
            <person name="Chan S.K."/>
            <person name="Taylor G.A."/>
            <person name="Palmquist D.L."/>
            <person name="Jackman S.D."/>
            <person name="Nguyen A."/>
            <person name="Li M."/>
            <person name="Henderson H."/>
            <person name="Janes J.K."/>
            <person name="Zhao Y."/>
            <person name="Pandoh P."/>
            <person name="Moore R."/>
            <person name="Sperling F.A."/>
            <person name="Huber D.P."/>
            <person name="Birol I."/>
            <person name="Jones S.J."/>
            <person name="Bohlmann J."/>
        </authorList>
    </citation>
    <scope>NUCLEOTIDE SEQUENCE</scope>
</reference>
<reference evidence="2" key="2">
    <citation type="submission" date="2024-08" db="UniProtKB">
        <authorList>
            <consortium name="EnsemblMetazoa"/>
        </authorList>
    </citation>
    <scope>IDENTIFICATION</scope>
</reference>
<keyword evidence="1" id="KW-0812">Transmembrane</keyword>
<protein>
    <recommendedName>
        <fullName evidence="4">Very-long-chain 3-oxoacyl-CoA synthase</fullName>
    </recommendedName>
</protein>
<evidence type="ECO:0000313" key="2">
    <source>
        <dbReference type="EnsemblMetazoa" id="XP_019770768.1"/>
    </source>
</evidence>
<dbReference type="GeneID" id="109544840"/>
<organism evidence="2 3">
    <name type="scientific">Dendroctonus ponderosae</name>
    <name type="common">Mountain pine beetle</name>
    <dbReference type="NCBI Taxonomy" id="77166"/>
    <lineage>
        <taxon>Eukaryota</taxon>
        <taxon>Metazoa</taxon>
        <taxon>Ecdysozoa</taxon>
        <taxon>Arthropoda</taxon>
        <taxon>Hexapoda</taxon>
        <taxon>Insecta</taxon>
        <taxon>Pterygota</taxon>
        <taxon>Neoptera</taxon>
        <taxon>Endopterygota</taxon>
        <taxon>Coleoptera</taxon>
        <taxon>Polyphaga</taxon>
        <taxon>Cucujiformia</taxon>
        <taxon>Curculionidae</taxon>
        <taxon>Scolytinae</taxon>
        <taxon>Dendroctonus</taxon>
    </lineage>
</organism>
<keyword evidence="1" id="KW-1133">Transmembrane helix</keyword>
<keyword evidence="3" id="KW-1185">Reference proteome</keyword>
<feature type="transmembrane region" description="Helical" evidence="1">
    <location>
        <begin position="118"/>
        <end position="138"/>
    </location>
</feature>
<dbReference type="KEGG" id="dpa:109544840"/>
<dbReference type="EnsemblMetazoa" id="XM_019915209.1">
    <property type="protein sequence ID" value="XP_019770768.1"/>
    <property type="gene ID" value="LOC109544840"/>
</dbReference>
<dbReference type="RefSeq" id="XP_019770768.1">
    <property type="nucleotide sequence ID" value="XM_019915209.2"/>
</dbReference>
<evidence type="ECO:0000256" key="1">
    <source>
        <dbReference type="SAM" id="Phobius"/>
    </source>
</evidence>
<dbReference type="AlphaFoldDB" id="A0AAR5QC21"/>
<feature type="transmembrane region" description="Helical" evidence="1">
    <location>
        <begin position="53"/>
        <end position="72"/>
    </location>
</feature>
<dbReference type="Proteomes" id="UP000019118">
    <property type="component" value="Unassembled WGS sequence"/>
</dbReference>
<feature type="transmembrane region" description="Helical" evidence="1">
    <location>
        <begin position="84"/>
        <end position="106"/>
    </location>
</feature>
<accession>A0AAR5QC21</accession>
<sequence length="160" mass="18477">MPEQGTQSEVEEREEFIKAFCEIAGFQGRFAYCLMSIYAVNPALFEYFTSVDLYPFLLWNMIYGIAVMIMSRPSLKPLVPVHRFTFSLLGSLAFNYSSLQFFHWLAANLEGMPILRTLLGYLSGRVMIVHLIAFLYHIDTRCTDVSNRARRLSAFEAMYL</sequence>